<protein>
    <submittedName>
        <fullName evidence="1">DUF1654 domain-containing protein</fullName>
    </submittedName>
</protein>
<dbReference type="Pfam" id="PF07867">
    <property type="entry name" value="DUF1654"/>
    <property type="match status" value="1"/>
</dbReference>
<sequence length="77" mass="8828">MNDLAASSYEQLGLRVQKIINSTTAQTSRSALLFREAQESPEDWKRLLDEIGENDNVTLAWRDDGGIQLFWTVQRDD</sequence>
<evidence type="ECO:0000313" key="1">
    <source>
        <dbReference type="EMBL" id="MBD1599583.1"/>
    </source>
</evidence>
<name>A0ABR7Z2G3_9PSED</name>
<evidence type="ECO:0000313" key="2">
    <source>
        <dbReference type="Proteomes" id="UP000805841"/>
    </source>
</evidence>
<gene>
    <name evidence="1" type="ORF">HAQ05_12820</name>
</gene>
<accession>A0ABR7Z2G3</accession>
<dbReference type="InterPro" id="IPR012449">
    <property type="entry name" value="Phage_F116_Orf28"/>
</dbReference>
<reference evidence="1 2" key="1">
    <citation type="journal article" date="2020" name="Insects">
        <title>Bacteria Belonging to Pseudomonas typographi sp. nov. from the Bark Beetle Ips typographus Have Genomic Potential to Aid in the Host Ecology.</title>
        <authorList>
            <person name="Peral-Aranega E."/>
            <person name="Saati-Santamaria Z."/>
            <person name="Kolarik M."/>
            <person name="Rivas R."/>
            <person name="Garcia-Fraile P."/>
        </authorList>
    </citation>
    <scope>NUCLEOTIDE SEQUENCE [LARGE SCALE GENOMIC DNA]</scope>
    <source>
        <strain evidence="1 2">CA3A</strain>
    </source>
</reference>
<comment type="caution">
    <text evidence="1">The sequence shown here is derived from an EMBL/GenBank/DDBJ whole genome shotgun (WGS) entry which is preliminary data.</text>
</comment>
<dbReference type="RefSeq" id="WP_190421120.1">
    <property type="nucleotide sequence ID" value="NZ_JAAOCA010000014.1"/>
</dbReference>
<dbReference type="Proteomes" id="UP000805841">
    <property type="component" value="Unassembled WGS sequence"/>
</dbReference>
<keyword evidence="2" id="KW-1185">Reference proteome</keyword>
<dbReference type="EMBL" id="JAAOCA010000014">
    <property type="protein sequence ID" value="MBD1599583.1"/>
    <property type="molecule type" value="Genomic_DNA"/>
</dbReference>
<proteinExistence type="predicted"/>
<organism evidence="1 2">
    <name type="scientific">Pseudomonas typographi</name>
    <dbReference type="NCBI Taxonomy" id="2715964"/>
    <lineage>
        <taxon>Bacteria</taxon>
        <taxon>Pseudomonadati</taxon>
        <taxon>Pseudomonadota</taxon>
        <taxon>Gammaproteobacteria</taxon>
        <taxon>Pseudomonadales</taxon>
        <taxon>Pseudomonadaceae</taxon>
        <taxon>Pseudomonas</taxon>
    </lineage>
</organism>